<reference evidence="3" key="1">
    <citation type="journal article" date="2024" name="IScience">
        <title>Strigolactones Initiate the Formation of Haustorium-like Structures in Castilleja.</title>
        <authorList>
            <person name="Buerger M."/>
            <person name="Peterson D."/>
            <person name="Chory J."/>
        </authorList>
    </citation>
    <scope>NUCLEOTIDE SEQUENCE [LARGE SCALE GENOMIC DNA]</scope>
</reference>
<dbReference type="PANTHER" id="PTHR48449:SF1">
    <property type="entry name" value="DUF1985 DOMAIN-CONTAINING PROTEIN"/>
    <property type="match status" value="1"/>
</dbReference>
<dbReference type="EMBL" id="JAVIJP010000005">
    <property type="protein sequence ID" value="KAL3652159.1"/>
    <property type="molecule type" value="Genomic_DNA"/>
</dbReference>
<evidence type="ECO:0000313" key="3">
    <source>
        <dbReference type="Proteomes" id="UP001632038"/>
    </source>
</evidence>
<feature type="compositionally biased region" description="Polar residues" evidence="1">
    <location>
        <begin position="16"/>
        <end position="32"/>
    </location>
</feature>
<evidence type="ECO:0008006" key="4">
    <source>
        <dbReference type="Google" id="ProtNLM"/>
    </source>
</evidence>
<dbReference type="Proteomes" id="UP001632038">
    <property type="component" value="Unassembled WGS sequence"/>
</dbReference>
<name>A0ABD3EGL1_9LAMI</name>
<feature type="region of interest" description="Disordered" evidence="1">
    <location>
        <begin position="16"/>
        <end position="61"/>
    </location>
</feature>
<evidence type="ECO:0000256" key="1">
    <source>
        <dbReference type="SAM" id="MobiDB-lite"/>
    </source>
</evidence>
<feature type="region of interest" description="Disordered" evidence="1">
    <location>
        <begin position="326"/>
        <end position="368"/>
    </location>
</feature>
<gene>
    <name evidence="2" type="ORF">CASFOL_001840</name>
</gene>
<feature type="compositionally biased region" description="Polar residues" evidence="1">
    <location>
        <begin position="51"/>
        <end position="60"/>
    </location>
</feature>
<dbReference type="AlphaFoldDB" id="A0ABD3EGL1"/>
<organism evidence="2 3">
    <name type="scientific">Castilleja foliolosa</name>
    <dbReference type="NCBI Taxonomy" id="1961234"/>
    <lineage>
        <taxon>Eukaryota</taxon>
        <taxon>Viridiplantae</taxon>
        <taxon>Streptophyta</taxon>
        <taxon>Embryophyta</taxon>
        <taxon>Tracheophyta</taxon>
        <taxon>Spermatophyta</taxon>
        <taxon>Magnoliopsida</taxon>
        <taxon>eudicotyledons</taxon>
        <taxon>Gunneridae</taxon>
        <taxon>Pentapetalae</taxon>
        <taxon>asterids</taxon>
        <taxon>lamiids</taxon>
        <taxon>Lamiales</taxon>
        <taxon>Orobanchaceae</taxon>
        <taxon>Pedicularideae</taxon>
        <taxon>Castillejinae</taxon>
        <taxon>Castilleja</taxon>
    </lineage>
</organism>
<dbReference type="PANTHER" id="PTHR48449">
    <property type="entry name" value="DUF1985 DOMAIN-CONTAINING PROTEIN"/>
    <property type="match status" value="1"/>
</dbReference>
<comment type="caution">
    <text evidence="2">The sequence shown here is derived from an EMBL/GenBank/DDBJ whole genome shotgun (WGS) entry which is preliminary data.</text>
</comment>
<feature type="compositionally biased region" description="Low complexity" evidence="1">
    <location>
        <begin position="36"/>
        <end position="50"/>
    </location>
</feature>
<protein>
    <recommendedName>
        <fullName evidence="4">DUF1985 domain-containing protein</fullName>
    </recommendedName>
</protein>
<accession>A0ABD3EGL1</accession>
<keyword evidence="3" id="KW-1185">Reference proteome</keyword>
<evidence type="ECO:0000313" key="2">
    <source>
        <dbReference type="EMBL" id="KAL3652159.1"/>
    </source>
</evidence>
<sequence length="544" mass="62149">MASADNNNMAIEVYQPSQVGETDAANPTNAVNPTIAADSNPANAADSTATISNNNNVDSTTGREWRWPEIRFPELKKKTSILLDVRTELIKEFQNRLGDRNLDLFRESCFGAYLNYPKNQVIGTVMHLMLSQQVIKEGADEDELWFLVGDKFVRFSKYEYALVTGLRFGPTSFDPNEDCDIPTEGVYRKFIDPENKFSRKGAEYQGDKWETFPWGAYTFQILMMRMKNAKVVPGLADIITSKPKHKCVQPRLLKRLFKKKPLAEYLNFFDKQTSNATRNWNPQSRSSLITHGGIMWTMTFDHPSNIFIRSPNYLVNATETPLKWTREQFPVPARGQGDGSVPMVETRSPDNSAPAEERKTPPPPAEEDDLYVSFDGNFIDDIEAFADSADFVRCRGDREPESTPIRRLPVLIGKYLTLIKVSRAVVKKQQAKTPLFNIRRAIRPPKDFDAKTYIIDRTSKHMSVYIAYLESDSKEARDTGTGMCQYDDASYFKKVEDPNLWMDIHVWMFEHKHSPRKHNNEYSASLALERPAIARLEPFKPPPS</sequence>
<proteinExistence type="predicted"/>